<dbReference type="Pfam" id="PF00882">
    <property type="entry name" value="Zn_dep_PLPC"/>
    <property type="match status" value="1"/>
</dbReference>
<protein>
    <submittedName>
        <fullName evidence="2">Zinc dependent phospholipase C</fullName>
    </submittedName>
</protein>
<keyword evidence="3" id="KW-1185">Reference proteome</keyword>
<dbReference type="RefSeq" id="WP_073024119.1">
    <property type="nucleotide sequence ID" value="NZ_FQZS01000004.1"/>
</dbReference>
<dbReference type="InterPro" id="IPR029002">
    <property type="entry name" value="PLPC/GPLD1"/>
</dbReference>
<sequence length="332" mass="38674">MPALLTHYLCGDEMVRSVDIPEVANVINSYRNLFNLGTQGPDVFFYHNAWPWAKGKSLAQIGSRLHVEKVRQFFDYALEIIEKEKGDEKEKLLAYIYGYLCHYSLDTHAHPYIFCKTGFAIDEKDDKKRYDAYHRKLEAEIDVIMAEELLHKKAHEVLSHKLIGINDEEAALLARMYKNIIKKLFKMDIDEEDIKKAPKYMAYITKVLRDSSGIKKAVIGFMERKMNKHQLISNMIYPLEVDKKLDHLNTAHSTWFYPWDKNSFQNSSFHEFFHDAVEEAKSMCAAVSQYFDGNDGNIDKNNVLDTLGNRSFDSGLDCDAKEKFLYYDLIYK</sequence>
<dbReference type="Proteomes" id="UP000184442">
    <property type="component" value="Unassembled WGS sequence"/>
</dbReference>
<reference evidence="2 3" key="1">
    <citation type="submission" date="2016-11" db="EMBL/GenBank/DDBJ databases">
        <authorList>
            <person name="Jaros S."/>
            <person name="Januszkiewicz K."/>
            <person name="Wedrychowicz H."/>
        </authorList>
    </citation>
    <scope>NUCLEOTIDE SEQUENCE [LARGE SCALE GENOMIC DNA]</scope>
    <source>
        <strain evidence="2 3">DSM 19022</strain>
    </source>
</reference>
<dbReference type="EMBL" id="FQZS01000004">
    <property type="protein sequence ID" value="SHI50563.1"/>
    <property type="molecule type" value="Genomic_DNA"/>
</dbReference>
<name>A0A1M6BPV7_9FIRM</name>
<feature type="domain" description="Phospholipase C/D" evidence="1">
    <location>
        <begin position="6"/>
        <end position="179"/>
    </location>
</feature>
<dbReference type="STRING" id="1122184.SAMN02745176_00468"/>
<evidence type="ECO:0000313" key="3">
    <source>
        <dbReference type="Proteomes" id="UP000184442"/>
    </source>
</evidence>
<dbReference type="AlphaFoldDB" id="A0A1M6BPV7"/>
<evidence type="ECO:0000313" key="2">
    <source>
        <dbReference type="EMBL" id="SHI50563.1"/>
    </source>
</evidence>
<evidence type="ECO:0000259" key="1">
    <source>
        <dbReference type="Pfam" id="PF00882"/>
    </source>
</evidence>
<proteinExistence type="predicted"/>
<organism evidence="2 3">
    <name type="scientific">Lutispora thermophila DSM 19022</name>
    <dbReference type="NCBI Taxonomy" id="1122184"/>
    <lineage>
        <taxon>Bacteria</taxon>
        <taxon>Bacillati</taxon>
        <taxon>Bacillota</taxon>
        <taxon>Clostridia</taxon>
        <taxon>Lutisporales</taxon>
        <taxon>Lutisporaceae</taxon>
        <taxon>Lutispora</taxon>
    </lineage>
</organism>
<dbReference type="OrthoDB" id="9810528at2"/>
<gene>
    <name evidence="2" type="ORF">SAMN02745176_00468</name>
</gene>
<accession>A0A1M6BPV7</accession>